<organism evidence="2 3">
    <name type="scientific">Microbotryum saponariae</name>
    <dbReference type="NCBI Taxonomy" id="289078"/>
    <lineage>
        <taxon>Eukaryota</taxon>
        <taxon>Fungi</taxon>
        <taxon>Dikarya</taxon>
        <taxon>Basidiomycota</taxon>
        <taxon>Pucciniomycotina</taxon>
        <taxon>Microbotryomycetes</taxon>
        <taxon>Microbotryales</taxon>
        <taxon>Microbotryaceae</taxon>
        <taxon>Microbotryum</taxon>
    </lineage>
</organism>
<evidence type="ECO:0000256" key="1">
    <source>
        <dbReference type="SAM" id="SignalP"/>
    </source>
</evidence>
<name>A0A2X0MUG4_9BASI</name>
<accession>A0A2X0MUG4</accession>
<keyword evidence="3" id="KW-1185">Reference proteome</keyword>
<sequence>MMFARSALVLVNMLMLQSTHSFCLVAAPKTFDQTASVLLPGNCTLLATSPIFVANGTAAARLQVFIGPEIPC</sequence>
<proteinExistence type="predicted"/>
<protein>
    <submittedName>
        <fullName evidence="2">BZ3500_MvSof-1268-A1-R1_Chr8-1g09756 protein</fullName>
    </submittedName>
</protein>
<gene>
    <name evidence="2" type="ORF">BZ3500_MVSOF-1268-A1-R1_CHR8-1G09756</name>
</gene>
<feature type="chain" id="PRO_5030060388" evidence="1">
    <location>
        <begin position="22"/>
        <end position="72"/>
    </location>
</feature>
<dbReference type="AlphaFoldDB" id="A0A2X0MUG4"/>
<evidence type="ECO:0000313" key="3">
    <source>
        <dbReference type="Proteomes" id="UP000249723"/>
    </source>
</evidence>
<dbReference type="EMBL" id="FMWP01000087">
    <property type="protein sequence ID" value="SCZ95725.1"/>
    <property type="molecule type" value="Genomic_DNA"/>
</dbReference>
<keyword evidence="1" id="KW-0732">Signal</keyword>
<evidence type="ECO:0000313" key="2">
    <source>
        <dbReference type="EMBL" id="SCZ95725.1"/>
    </source>
</evidence>
<feature type="signal peptide" evidence="1">
    <location>
        <begin position="1"/>
        <end position="21"/>
    </location>
</feature>
<reference evidence="3" key="1">
    <citation type="submission" date="2016-10" db="EMBL/GenBank/DDBJ databases">
        <authorList>
            <person name="Jeantristanb JTB J.-T."/>
            <person name="Ricardo R."/>
        </authorList>
    </citation>
    <scope>NUCLEOTIDE SEQUENCE [LARGE SCALE GENOMIC DNA]</scope>
</reference>
<dbReference type="Proteomes" id="UP000249723">
    <property type="component" value="Unassembled WGS sequence"/>
</dbReference>